<dbReference type="AlphaFoldDB" id="F4Y2A9"/>
<accession>F4Y2A9</accession>
<protein>
    <submittedName>
        <fullName evidence="1">Uncharacterized protein</fullName>
    </submittedName>
</protein>
<dbReference type="EMBL" id="GL890970">
    <property type="protein sequence ID" value="EGJ29401.1"/>
    <property type="molecule type" value="Genomic_DNA"/>
</dbReference>
<keyword evidence="2" id="KW-1185">Reference proteome</keyword>
<dbReference type="HOGENOM" id="CLU_3185938_0_0_3"/>
<gene>
    <name evidence="1" type="ORF">LYNGBM3L_67730</name>
</gene>
<evidence type="ECO:0000313" key="1">
    <source>
        <dbReference type="EMBL" id="EGJ29401.1"/>
    </source>
</evidence>
<evidence type="ECO:0000313" key="2">
    <source>
        <dbReference type="Proteomes" id="UP000003959"/>
    </source>
</evidence>
<proteinExistence type="predicted"/>
<reference evidence="2" key="1">
    <citation type="journal article" date="2011" name="Proc. Natl. Acad. Sci. U.S.A.">
        <title>Genomic insights into the physiology and ecology of the marine filamentous cyanobacterium Lyngbya majuscula.</title>
        <authorList>
            <person name="Jones A.C."/>
            <person name="Monroe E.A."/>
            <person name="Podell S."/>
            <person name="Hess W.R."/>
            <person name="Klages S."/>
            <person name="Esquenazi E."/>
            <person name="Niessen S."/>
            <person name="Hoover H."/>
            <person name="Rothmann M."/>
            <person name="Lasken R.S."/>
            <person name="Yates J.R.III."/>
            <person name="Reinhardt R."/>
            <person name="Kube M."/>
            <person name="Burkart M.D."/>
            <person name="Allen E.E."/>
            <person name="Dorrestein P.C."/>
            <person name="Gerwick W.H."/>
            <person name="Gerwick L."/>
        </authorList>
    </citation>
    <scope>NUCLEOTIDE SEQUENCE [LARGE SCALE GENOMIC DNA]</scope>
    <source>
        <strain evidence="2">3L</strain>
    </source>
</reference>
<dbReference type="OrthoDB" id="467852at2"/>
<dbReference type="RefSeq" id="WP_008190455.1">
    <property type="nucleotide sequence ID" value="NZ_MKZR01000001.1"/>
</dbReference>
<organism evidence="1 2">
    <name type="scientific">Moorena producens 3L</name>
    <dbReference type="NCBI Taxonomy" id="489825"/>
    <lineage>
        <taxon>Bacteria</taxon>
        <taxon>Bacillati</taxon>
        <taxon>Cyanobacteriota</taxon>
        <taxon>Cyanophyceae</taxon>
        <taxon>Coleofasciculales</taxon>
        <taxon>Coleofasciculaceae</taxon>
        <taxon>Moorena</taxon>
    </lineage>
</organism>
<sequence>MFEDEYDLALAVKEGIKKRSYQVGYQLQQWTISGNVDSKNYQVFNL</sequence>
<name>F4Y2A9_9CYAN</name>
<dbReference type="Proteomes" id="UP000003959">
    <property type="component" value="Unassembled WGS sequence"/>
</dbReference>